<protein>
    <recommendedName>
        <fullName evidence="3">Lantibiotic biosynthesis dehydratase-like protein</fullName>
    </recommendedName>
</protein>
<gene>
    <name evidence="1" type="ORF">ACFPCV_04455</name>
</gene>
<accession>A0ABV9RWA3</accession>
<evidence type="ECO:0000313" key="1">
    <source>
        <dbReference type="EMBL" id="MFC4852746.1"/>
    </source>
</evidence>
<dbReference type="Proteomes" id="UP001595859">
    <property type="component" value="Unassembled WGS sequence"/>
</dbReference>
<dbReference type="EMBL" id="JBHSIS010000002">
    <property type="protein sequence ID" value="MFC4852746.1"/>
    <property type="molecule type" value="Genomic_DNA"/>
</dbReference>
<evidence type="ECO:0000313" key="2">
    <source>
        <dbReference type="Proteomes" id="UP001595859"/>
    </source>
</evidence>
<name>A0ABV9RWA3_9PSEU</name>
<evidence type="ECO:0008006" key="3">
    <source>
        <dbReference type="Google" id="ProtNLM"/>
    </source>
</evidence>
<comment type="caution">
    <text evidence="1">The sequence shown here is derived from an EMBL/GenBank/DDBJ whole genome shotgun (WGS) entry which is preliminary data.</text>
</comment>
<reference evidence="2" key="1">
    <citation type="journal article" date="2019" name="Int. J. Syst. Evol. Microbiol.">
        <title>The Global Catalogue of Microorganisms (GCM) 10K type strain sequencing project: providing services to taxonomists for standard genome sequencing and annotation.</title>
        <authorList>
            <consortium name="The Broad Institute Genomics Platform"/>
            <consortium name="The Broad Institute Genome Sequencing Center for Infectious Disease"/>
            <person name="Wu L."/>
            <person name="Ma J."/>
        </authorList>
    </citation>
    <scope>NUCLEOTIDE SEQUENCE [LARGE SCALE GENOMIC DNA]</scope>
    <source>
        <strain evidence="2">ZS-22-S1</strain>
    </source>
</reference>
<organism evidence="1 2">
    <name type="scientific">Actinophytocola glycyrrhizae</name>
    <dbReference type="NCBI Taxonomy" id="2044873"/>
    <lineage>
        <taxon>Bacteria</taxon>
        <taxon>Bacillati</taxon>
        <taxon>Actinomycetota</taxon>
        <taxon>Actinomycetes</taxon>
        <taxon>Pseudonocardiales</taxon>
        <taxon>Pseudonocardiaceae</taxon>
    </lineage>
</organism>
<dbReference type="RefSeq" id="WP_378054701.1">
    <property type="nucleotide sequence ID" value="NZ_JBHSIS010000002.1"/>
</dbReference>
<proteinExistence type="predicted"/>
<sequence length="825" mass="89424">MCADGILTGPVGLLRVAGLPVTVLARAGNPLLFERIRARQRSELDYAGFAARLADRLTAEFVPHPELPAPVRGLAVATRRVLLRGQPVDAADCRRLAVVNAVLDGQDSLTGDLLRAAAWSRDLAAEDRRLSRAIAQERSRIATLPWELVTSCPGALRVVTDAAPNLPAEIEERLGDDPGWTGKRMRQRADYLLRILARAACKTTPRGWLGHVAVARTGPGPGDRLLADAHVADYAVHTVDNIGEHRRALSGAADLPDAWLSMTGLHWVDDDRLSCWVADPDSEAGARFVRVRRTQPVDVVRQVLGGGVVRASDVAALLAPAEDDSGRVVVRRFLHHLVRLGVVQASTCPESRLRRWYAQPRAEQPARNGAGGGFVDVYRRGGGHVPDAALGRLTELVAQAGRVQAVVAPPARPHPVLAMVDTRPCPVTELVARFLDGRSPQPPERHHPAWRRPEPGTPHHRLCAWLDEHADLDEVDLTPAVLDGIGAPPARRRPWPVDCLVRPLPGGHPFAVLEAVLPAGVADARFADALRELHEDISHVDAYRTFLNLAAARCGAEVVEVLVPPNGTRGANAVRRPHYTPVWTGDADSATYLGDHRATGRYLPLAHITLRRDGERLVAEDRSGRPLWPLCHATRVPPPPWDVVLALLTAAAPVGELAAPFLPGDPMTAFPGRRCLPRLVVDSGLVLAPRSVVLHREELPRPGAQAEDRVRALARLRAASGLPRWNFLRVRGAGRPRPVDLDSVTALRVFDRVLADPAATALVLEEMSPNPDQLTVRDEAGEPLAAQVLLRLPHRVSPDRLADEAARAWLEPEPSIVDGVAVAAR</sequence>
<keyword evidence="2" id="KW-1185">Reference proteome</keyword>